<feature type="transmembrane region" description="Helical" evidence="6">
    <location>
        <begin position="392"/>
        <end position="415"/>
    </location>
</feature>
<organism evidence="7 8">
    <name type="scientific">Jeotgalibacillus soli</name>
    <dbReference type="NCBI Taxonomy" id="889306"/>
    <lineage>
        <taxon>Bacteria</taxon>
        <taxon>Bacillati</taxon>
        <taxon>Bacillota</taxon>
        <taxon>Bacilli</taxon>
        <taxon>Bacillales</taxon>
        <taxon>Caryophanaceae</taxon>
        <taxon>Jeotgalibacillus</taxon>
    </lineage>
</organism>
<feature type="transmembrane region" description="Helical" evidence="6">
    <location>
        <begin position="278"/>
        <end position="302"/>
    </location>
</feature>
<protein>
    <submittedName>
        <fullName evidence="7">Cytosine/purines uracil thiamine allantoin permease</fullName>
    </submittedName>
</protein>
<keyword evidence="8" id="KW-1185">Reference proteome</keyword>
<evidence type="ECO:0000256" key="1">
    <source>
        <dbReference type="ARBA" id="ARBA00004141"/>
    </source>
</evidence>
<dbReference type="Gene3D" id="1.10.4160.10">
    <property type="entry name" value="Hydantoin permease"/>
    <property type="match status" value="1"/>
</dbReference>
<feature type="transmembrane region" description="Helical" evidence="6">
    <location>
        <begin position="323"/>
        <end position="342"/>
    </location>
</feature>
<sequence length="448" mass="49720">MGYDTTELNKNSRRDSLRPVPNQNRIFGMTTYITLWISSMVVIQLFMIGQSFLPPVGNLNIIQAALVTIISAFIIGIFFVVNSKPGMVHGIPFIVQARLPFGYHGARIVSLIRVIPAIFWYGIGSWIGASAINYVTQTIWGYSNIWLYFILFQVLQTIIGYFGIKSIKWFDSLLSVVVLGFLGYIVYQLISVGNINMATSWNTAPDWGMPFFAAITASVGILITAAINNGDLSRYLKNDAKHNWVGHIVGIVPMFIIMLAIGVLSAAATGIWDPVQALVSVIPNPAVAVAMMIFIVVAQFTSNLTINIEPPALVLMEIFNLKWGHSVIIVGILSIVTFPWLLITSSSFSTFIAFYSAFLGPLLGILISDYYFVRRQKVNIDAMYENTVKYSWLGLGSLFIGGIIGVIFLPISWMVSLPISTFLYWAGCTYIPTFKNRVSEEQNRVKLG</sequence>
<evidence type="ECO:0000256" key="4">
    <source>
        <dbReference type="ARBA" id="ARBA00022989"/>
    </source>
</evidence>
<dbReference type="CDD" id="cd10323">
    <property type="entry name" value="SLC-NCS1sbd"/>
    <property type="match status" value="1"/>
</dbReference>
<keyword evidence="4 6" id="KW-1133">Transmembrane helix</keyword>
<reference evidence="7 8" key="1">
    <citation type="submission" date="2015-01" db="EMBL/GenBank/DDBJ databases">
        <title>Genome sequencing of Jeotgalibacillus soli.</title>
        <authorList>
            <person name="Goh K.M."/>
            <person name="Chan K.-G."/>
            <person name="Yaakop A.S."/>
            <person name="Ee R."/>
            <person name="Gan H.M."/>
            <person name="Chan C.S."/>
        </authorList>
    </citation>
    <scope>NUCLEOTIDE SEQUENCE [LARGE SCALE GENOMIC DNA]</scope>
    <source>
        <strain evidence="7 8">P9</strain>
    </source>
</reference>
<dbReference type="InterPro" id="IPR001248">
    <property type="entry name" value="Pur-cyt_permease"/>
</dbReference>
<dbReference type="InterPro" id="IPR045225">
    <property type="entry name" value="Uracil/uridine/allantoin_perm"/>
</dbReference>
<dbReference type="PANTHER" id="PTHR30618">
    <property type="entry name" value="NCS1 FAMILY PURINE/PYRIMIDINE TRANSPORTER"/>
    <property type="match status" value="1"/>
</dbReference>
<gene>
    <name evidence="7" type="ORF">KP78_35660</name>
</gene>
<feature type="transmembrane region" description="Helical" evidence="6">
    <location>
        <begin position="248"/>
        <end position="272"/>
    </location>
</feature>
<name>A0A0C2V6L0_9BACL</name>
<proteinExistence type="inferred from homology"/>
<dbReference type="PANTHER" id="PTHR30618:SF0">
    <property type="entry name" value="PURINE-URACIL PERMEASE NCS1"/>
    <property type="match status" value="1"/>
</dbReference>
<comment type="subcellular location">
    <subcellularLocation>
        <location evidence="1">Membrane</location>
        <topology evidence="1">Multi-pass membrane protein</topology>
    </subcellularLocation>
</comment>
<dbReference type="GO" id="GO:0005886">
    <property type="term" value="C:plasma membrane"/>
    <property type="evidence" value="ECO:0007669"/>
    <property type="project" value="TreeGrafter"/>
</dbReference>
<evidence type="ECO:0000256" key="2">
    <source>
        <dbReference type="ARBA" id="ARBA00008974"/>
    </source>
</evidence>
<feature type="transmembrane region" description="Helical" evidence="6">
    <location>
        <begin position="348"/>
        <end position="372"/>
    </location>
</feature>
<dbReference type="STRING" id="889306.KP78_35660"/>
<feature type="transmembrane region" description="Helical" evidence="6">
    <location>
        <begin position="169"/>
        <end position="187"/>
    </location>
</feature>
<dbReference type="Proteomes" id="UP000031938">
    <property type="component" value="Unassembled WGS sequence"/>
</dbReference>
<feature type="transmembrane region" description="Helical" evidence="6">
    <location>
        <begin position="26"/>
        <end position="49"/>
    </location>
</feature>
<accession>A0A0C2V6L0</accession>
<dbReference type="PATRIC" id="fig|889306.3.peg.3582"/>
<evidence type="ECO:0000313" key="8">
    <source>
        <dbReference type="Proteomes" id="UP000031938"/>
    </source>
</evidence>
<comment type="similarity">
    <text evidence="2">Belongs to the purine-cytosine permease (2.A.39) family.</text>
</comment>
<evidence type="ECO:0000256" key="6">
    <source>
        <dbReference type="SAM" id="Phobius"/>
    </source>
</evidence>
<feature type="transmembrane region" description="Helical" evidence="6">
    <location>
        <begin position="143"/>
        <end position="162"/>
    </location>
</feature>
<feature type="transmembrane region" description="Helical" evidence="6">
    <location>
        <begin position="101"/>
        <end position="123"/>
    </location>
</feature>
<evidence type="ECO:0000313" key="7">
    <source>
        <dbReference type="EMBL" id="KIL44602.1"/>
    </source>
</evidence>
<evidence type="ECO:0000256" key="5">
    <source>
        <dbReference type="ARBA" id="ARBA00023136"/>
    </source>
</evidence>
<dbReference type="Pfam" id="PF02133">
    <property type="entry name" value="Transp_cyt_pur"/>
    <property type="match status" value="1"/>
</dbReference>
<dbReference type="AlphaFoldDB" id="A0A0C2V6L0"/>
<keyword evidence="3 6" id="KW-0812">Transmembrane</keyword>
<keyword evidence="5 6" id="KW-0472">Membrane</keyword>
<feature type="transmembrane region" description="Helical" evidence="6">
    <location>
        <begin position="207"/>
        <end position="227"/>
    </location>
</feature>
<feature type="transmembrane region" description="Helical" evidence="6">
    <location>
        <begin position="61"/>
        <end position="81"/>
    </location>
</feature>
<dbReference type="GO" id="GO:0015205">
    <property type="term" value="F:nucleobase transmembrane transporter activity"/>
    <property type="evidence" value="ECO:0007669"/>
    <property type="project" value="TreeGrafter"/>
</dbReference>
<dbReference type="EMBL" id="JXRP01000019">
    <property type="protein sequence ID" value="KIL44602.1"/>
    <property type="molecule type" value="Genomic_DNA"/>
</dbReference>
<evidence type="ECO:0000256" key="3">
    <source>
        <dbReference type="ARBA" id="ARBA00022692"/>
    </source>
</evidence>
<comment type="caution">
    <text evidence="7">The sequence shown here is derived from an EMBL/GenBank/DDBJ whole genome shotgun (WGS) entry which is preliminary data.</text>
</comment>